<evidence type="ECO:0000313" key="4">
    <source>
        <dbReference type="Proteomes" id="UP000075243"/>
    </source>
</evidence>
<dbReference type="GO" id="GO:0003676">
    <property type="term" value="F:nucleic acid binding"/>
    <property type="evidence" value="ECO:0007669"/>
    <property type="project" value="InterPro"/>
</dbReference>
<protein>
    <submittedName>
        <fullName evidence="3">Pol polyprotein</fullName>
    </submittedName>
</protein>
<sequence length="122" mass="14107">MPQKPMLFCEVFDVWGIYFMGPFPVSFGFSYILLTVDYVSKWVEAKPTRTNARVVVDFVRSHLFCRFGVPRAIVSDQGTQFCNRSMQALLKKYGVVHRISTPYHPQTNGQAKISNREIKRIL</sequence>
<dbReference type="Pfam" id="PF00665">
    <property type="entry name" value="rve"/>
    <property type="match status" value="1"/>
</dbReference>
<dbReference type="Gramene" id="C.cajan_04750.t">
    <property type="protein sequence ID" value="C.cajan_04750.t.cds1"/>
    <property type="gene ID" value="C.cajan_04750"/>
</dbReference>
<evidence type="ECO:0000256" key="1">
    <source>
        <dbReference type="SAM" id="Phobius"/>
    </source>
</evidence>
<dbReference type="Proteomes" id="UP000075243">
    <property type="component" value="Chromosome 2"/>
</dbReference>
<dbReference type="AlphaFoldDB" id="A0A151TYX9"/>
<dbReference type="Gene3D" id="3.30.420.10">
    <property type="entry name" value="Ribonuclease H-like superfamily/Ribonuclease H"/>
    <property type="match status" value="1"/>
</dbReference>
<dbReference type="EMBL" id="CM003604">
    <property type="protein sequence ID" value="KYP72282.1"/>
    <property type="molecule type" value="Genomic_DNA"/>
</dbReference>
<name>A0A151TYX9_CAJCA</name>
<dbReference type="PROSITE" id="PS50994">
    <property type="entry name" value="INTEGRASE"/>
    <property type="match status" value="1"/>
</dbReference>
<dbReference type="InterPro" id="IPR036397">
    <property type="entry name" value="RNaseH_sf"/>
</dbReference>
<evidence type="ECO:0000259" key="2">
    <source>
        <dbReference type="PROSITE" id="PS50994"/>
    </source>
</evidence>
<proteinExistence type="predicted"/>
<feature type="domain" description="Integrase catalytic" evidence="2">
    <location>
        <begin position="1"/>
        <end position="122"/>
    </location>
</feature>
<dbReference type="PANTHER" id="PTHR47266">
    <property type="entry name" value="ENDONUCLEASE-RELATED"/>
    <property type="match status" value="1"/>
</dbReference>
<dbReference type="SUPFAM" id="SSF53098">
    <property type="entry name" value="Ribonuclease H-like"/>
    <property type="match status" value="1"/>
</dbReference>
<keyword evidence="1" id="KW-1133">Transmembrane helix</keyword>
<evidence type="ECO:0000313" key="3">
    <source>
        <dbReference type="EMBL" id="KYP72282.1"/>
    </source>
</evidence>
<accession>A0A151TYX9</accession>
<dbReference type="GO" id="GO:0015074">
    <property type="term" value="P:DNA integration"/>
    <property type="evidence" value="ECO:0007669"/>
    <property type="project" value="InterPro"/>
</dbReference>
<gene>
    <name evidence="3" type="ORF">KK1_004870</name>
</gene>
<keyword evidence="1" id="KW-0472">Membrane</keyword>
<keyword evidence="4" id="KW-1185">Reference proteome</keyword>
<reference evidence="3 4" key="1">
    <citation type="journal article" date="2012" name="Nat. Biotechnol.">
        <title>Draft genome sequence of pigeonpea (Cajanus cajan), an orphan legume crop of resource-poor farmers.</title>
        <authorList>
            <person name="Varshney R.K."/>
            <person name="Chen W."/>
            <person name="Li Y."/>
            <person name="Bharti A.K."/>
            <person name="Saxena R.K."/>
            <person name="Schlueter J.A."/>
            <person name="Donoghue M.T."/>
            <person name="Azam S."/>
            <person name="Fan G."/>
            <person name="Whaley A.M."/>
            <person name="Farmer A.D."/>
            <person name="Sheridan J."/>
            <person name="Iwata A."/>
            <person name="Tuteja R."/>
            <person name="Penmetsa R.V."/>
            <person name="Wu W."/>
            <person name="Upadhyaya H.D."/>
            <person name="Yang S.P."/>
            <person name="Shah T."/>
            <person name="Saxena K.B."/>
            <person name="Michael T."/>
            <person name="McCombie W.R."/>
            <person name="Yang B."/>
            <person name="Zhang G."/>
            <person name="Yang H."/>
            <person name="Wang J."/>
            <person name="Spillane C."/>
            <person name="Cook D.R."/>
            <person name="May G.D."/>
            <person name="Xu X."/>
            <person name="Jackson S.A."/>
        </authorList>
    </citation>
    <scope>NUCLEOTIDE SEQUENCE [LARGE SCALE GENOMIC DNA]</scope>
    <source>
        <strain evidence="4">cv. Asha</strain>
    </source>
</reference>
<feature type="transmembrane region" description="Helical" evidence="1">
    <location>
        <begin position="15"/>
        <end position="39"/>
    </location>
</feature>
<organism evidence="3 4">
    <name type="scientific">Cajanus cajan</name>
    <name type="common">Pigeon pea</name>
    <name type="synonym">Cajanus indicus</name>
    <dbReference type="NCBI Taxonomy" id="3821"/>
    <lineage>
        <taxon>Eukaryota</taxon>
        <taxon>Viridiplantae</taxon>
        <taxon>Streptophyta</taxon>
        <taxon>Embryophyta</taxon>
        <taxon>Tracheophyta</taxon>
        <taxon>Spermatophyta</taxon>
        <taxon>Magnoliopsida</taxon>
        <taxon>eudicotyledons</taxon>
        <taxon>Gunneridae</taxon>
        <taxon>Pentapetalae</taxon>
        <taxon>rosids</taxon>
        <taxon>fabids</taxon>
        <taxon>Fabales</taxon>
        <taxon>Fabaceae</taxon>
        <taxon>Papilionoideae</taxon>
        <taxon>50 kb inversion clade</taxon>
        <taxon>NPAAA clade</taxon>
        <taxon>indigoferoid/millettioid clade</taxon>
        <taxon>Phaseoleae</taxon>
        <taxon>Cajanus</taxon>
    </lineage>
</organism>
<dbReference type="InterPro" id="IPR001584">
    <property type="entry name" value="Integrase_cat-core"/>
</dbReference>
<keyword evidence="1" id="KW-0812">Transmembrane</keyword>
<dbReference type="InterPro" id="IPR012337">
    <property type="entry name" value="RNaseH-like_sf"/>
</dbReference>
<dbReference type="InterPro" id="IPR052160">
    <property type="entry name" value="Gypsy_RT_Integrase-like"/>
</dbReference>